<organism evidence="2 3">
    <name type="scientific">Arsenicicoccus piscis</name>
    <dbReference type="NCBI Taxonomy" id="673954"/>
    <lineage>
        <taxon>Bacteria</taxon>
        <taxon>Bacillati</taxon>
        <taxon>Actinomycetota</taxon>
        <taxon>Actinomycetes</taxon>
        <taxon>Micrococcales</taxon>
        <taxon>Intrasporangiaceae</taxon>
        <taxon>Arsenicicoccus</taxon>
    </lineage>
</organism>
<evidence type="ECO:0000313" key="3">
    <source>
        <dbReference type="Proteomes" id="UP001157109"/>
    </source>
</evidence>
<reference evidence="3" key="1">
    <citation type="journal article" date="2019" name="Int. J. Syst. Evol. Microbiol.">
        <title>The Global Catalogue of Microorganisms (GCM) 10K type strain sequencing project: providing services to taxonomists for standard genome sequencing and annotation.</title>
        <authorList>
            <consortium name="The Broad Institute Genomics Platform"/>
            <consortium name="The Broad Institute Genome Sequencing Center for Infectious Disease"/>
            <person name="Wu L."/>
            <person name="Ma J."/>
        </authorList>
    </citation>
    <scope>NUCLEOTIDE SEQUENCE [LARGE SCALE GENOMIC DNA]</scope>
    <source>
        <strain evidence="3">NBRC 105830</strain>
    </source>
</reference>
<sequence>MKMEQPINAHKAGVITSIAANVGETVSNGAVLVEIKDAE</sequence>
<dbReference type="EMBL" id="BSUJ01000001">
    <property type="protein sequence ID" value="GMA20375.1"/>
    <property type="molecule type" value="Genomic_DNA"/>
</dbReference>
<evidence type="ECO:0000259" key="1">
    <source>
        <dbReference type="Pfam" id="PF00364"/>
    </source>
</evidence>
<comment type="caution">
    <text evidence="2">The sequence shown here is derived from an EMBL/GenBank/DDBJ whole genome shotgun (WGS) entry which is preliminary data.</text>
</comment>
<dbReference type="Proteomes" id="UP001157109">
    <property type="component" value="Unassembled WGS sequence"/>
</dbReference>
<feature type="domain" description="Lipoyl-binding" evidence="1">
    <location>
        <begin position="1"/>
        <end position="35"/>
    </location>
</feature>
<dbReference type="Pfam" id="PF00364">
    <property type="entry name" value="Biotin_lipoyl"/>
    <property type="match status" value="1"/>
</dbReference>
<proteinExistence type="predicted"/>
<dbReference type="InterPro" id="IPR011053">
    <property type="entry name" value="Single_hybrid_motif"/>
</dbReference>
<gene>
    <name evidence="2" type="ORF">GCM10025862_23960</name>
</gene>
<dbReference type="InterPro" id="IPR000089">
    <property type="entry name" value="Biotin_lipoyl"/>
</dbReference>
<keyword evidence="3" id="KW-1185">Reference proteome</keyword>
<dbReference type="Gene3D" id="2.40.50.100">
    <property type="match status" value="1"/>
</dbReference>
<accession>A0ABQ6HQA9</accession>
<name>A0ABQ6HQA9_9MICO</name>
<protein>
    <recommendedName>
        <fullName evidence="1">Lipoyl-binding domain-containing protein</fullName>
    </recommendedName>
</protein>
<evidence type="ECO:0000313" key="2">
    <source>
        <dbReference type="EMBL" id="GMA20375.1"/>
    </source>
</evidence>
<dbReference type="SUPFAM" id="SSF51230">
    <property type="entry name" value="Single hybrid motif"/>
    <property type="match status" value="1"/>
</dbReference>